<dbReference type="Gene3D" id="2.60.120.10">
    <property type="entry name" value="Jelly Rolls"/>
    <property type="match status" value="1"/>
</dbReference>
<dbReference type="InterPro" id="IPR014710">
    <property type="entry name" value="RmlC-like_jellyroll"/>
</dbReference>
<proteinExistence type="predicted"/>
<accession>J9H2V4</accession>
<gene>
    <name evidence="2" type="ORF">EVA_03990</name>
</gene>
<dbReference type="InterPro" id="IPR000595">
    <property type="entry name" value="cNMP-bd_dom"/>
</dbReference>
<dbReference type="InterPro" id="IPR018490">
    <property type="entry name" value="cNMP-bd_dom_sf"/>
</dbReference>
<name>J9H2V4_9ZZZZ</name>
<evidence type="ECO:0000313" key="2">
    <source>
        <dbReference type="EMBL" id="EJX07900.1"/>
    </source>
</evidence>
<evidence type="ECO:0000259" key="1">
    <source>
        <dbReference type="Pfam" id="PF00027"/>
    </source>
</evidence>
<dbReference type="Pfam" id="PF00027">
    <property type="entry name" value="cNMP_binding"/>
    <property type="match status" value="1"/>
</dbReference>
<organism evidence="2">
    <name type="scientific">gut metagenome</name>
    <dbReference type="NCBI Taxonomy" id="749906"/>
    <lineage>
        <taxon>unclassified sequences</taxon>
        <taxon>metagenomes</taxon>
        <taxon>organismal metagenomes</taxon>
    </lineage>
</organism>
<feature type="domain" description="Cyclic nucleotide-binding" evidence="1">
    <location>
        <begin position="39"/>
        <end position="126"/>
    </location>
</feature>
<sequence length="197" mass="22699">MPRRNPFNSIRFVENFNAYLDNLNPADLQKLFQTKGNRRLYKKKDFFVRQHAVSRVAGWVVSGTFHYLYHDAAGKVHVVGYAFAQEFVCDYASFVQVCASKVSIQALADCVVYELPLAELLAFWESDSAAQQMGRRVAENLYEVAYDRFLDTYNSPEIRYKKLMQRCPGLKEVVPLRSIASYLGVTPETISHIRKRI</sequence>
<dbReference type="AlphaFoldDB" id="J9H2V4"/>
<comment type="caution">
    <text evidence="2">The sequence shown here is derived from an EMBL/GenBank/DDBJ whole genome shotgun (WGS) entry which is preliminary data.</text>
</comment>
<dbReference type="EMBL" id="AMCI01000765">
    <property type="protein sequence ID" value="EJX07900.1"/>
    <property type="molecule type" value="Genomic_DNA"/>
</dbReference>
<reference evidence="2" key="1">
    <citation type="journal article" date="2012" name="PLoS ONE">
        <title>Gene sets for utilization of primary and secondary nutrition supplies in the distal gut of endangered iberian lynx.</title>
        <authorList>
            <person name="Alcaide M."/>
            <person name="Messina E."/>
            <person name="Richter M."/>
            <person name="Bargiela R."/>
            <person name="Peplies J."/>
            <person name="Huws S.A."/>
            <person name="Newbold C.J."/>
            <person name="Golyshin P.N."/>
            <person name="Simon M.A."/>
            <person name="Lopez G."/>
            <person name="Yakimov M.M."/>
            <person name="Ferrer M."/>
        </authorList>
    </citation>
    <scope>NUCLEOTIDE SEQUENCE</scope>
</reference>
<dbReference type="SUPFAM" id="SSF51206">
    <property type="entry name" value="cAMP-binding domain-like"/>
    <property type="match status" value="1"/>
</dbReference>
<protein>
    <submittedName>
        <fullName evidence="2">Binding domain-containing regulatory protein</fullName>
    </submittedName>
</protein>